<accession>A0A1B7N5J0</accession>
<dbReference type="Proteomes" id="UP000092154">
    <property type="component" value="Unassembled WGS sequence"/>
</dbReference>
<dbReference type="InParanoid" id="A0A1B7N5J0"/>
<dbReference type="STRING" id="1314800.A0A1B7N5J0"/>
<reference evidence="2 3" key="1">
    <citation type="submission" date="2016-06" db="EMBL/GenBank/DDBJ databases">
        <title>Comparative genomics of the ectomycorrhizal sister species Rhizopogon vinicolor and Rhizopogon vesiculosus (Basidiomycota: Boletales) reveals a divergence of the mating type B locus.</title>
        <authorList>
            <consortium name="DOE Joint Genome Institute"/>
            <person name="Mujic A.B."/>
            <person name="Kuo A."/>
            <person name="Tritt A."/>
            <person name="Lipzen A."/>
            <person name="Chen C."/>
            <person name="Johnson J."/>
            <person name="Sharma A."/>
            <person name="Barry K."/>
            <person name="Grigoriev I.V."/>
            <person name="Spatafora J.W."/>
        </authorList>
    </citation>
    <scope>NUCLEOTIDE SEQUENCE [LARGE SCALE GENOMIC DNA]</scope>
    <source>
        <strain evidence="2 3">AM-OR11-026</strain>
    </source>
</reference>
<dbReference type="EMBL" id="KV448224">
    <property type="protein sequence ID" value="OAX40103.1"/>
    <property type="molecule type" value="Genomic_DNA"/>
</dbReference>
<protein>
    <submittedName>
        <fullName evidence="2">Uncharacterized protein</fullName>
    </submittedName>
</protein>
<sequence length="216" mass="23714">MLVDAIDEAVHDPEALLSNFKSTLVGQRAPERYQSALHTTLSVRSKVCAHKKVSKFWKHSAQEDDRHTDTVTSSSPNLSSVREPFDHTCLHLGSAATSASSSTVQFRHAVNTSSPSKPCFAIPRVSRRRAVFGDINLDVSQSHAEPENPQHDESDEWNARPMVALSQDLIENLNRVALGRTYHQSSSVASRSSISSRLSTSVPLPSFSPADAYVHL</sequence>
<gene>
    <name evidence="2" type="ORF">K503DRAFT_799107</name>
</gene>
<dbReference type="OrthoDB" id="2798624at2759"/>
<feature type="compositionally biased region" description="Polar residues" evidence="1">
    <location>
        <begin position="70"/>
        <end position="79"/>
    </location>
</feature>
<dbReference type="AlphaFoldDB" id="A0A1B7N5J0"/>
<organism evidence="2 3">
    <name type="scientific">Rhizopogon vinicolor AM-OR11-026</name>
    <dbReference type="NCBI Taxonomy" id="1314800"/>
    <lineage>
        <taxon>Eukaryota</taxon>
        <taxon>Fungi</taxon>
        <taxon>Dikarya</taxon>
        <taxon>Basidiomycota</taxon>
        <taxon>Agaricomycotina</taxon>
        <taxon>Agaricomycetes</taxon>
        <taxon>Agaricomycetidae</taxon>
        <taxon>Boletales</taxon>
        <taxon>Suillineae</taxon>
        <taxon>Rhizopogonaceae</taxon>
        <taxon>Rhizopogon</taxon>
    </lineage>
</organism>
<evidence type="ECO:0000313" key="3">
    <source>
        <dbReference type="Proteomes" id="UP000092154"/>
    </source>
</evidence>
<feature type="region of interest" description="Disordered" evidence="1">
    <location>
        <begin position="58"/>
        <end position="79"/>
    </location>
</feature>
<evidence type="ECO:0000313" key="2">
    <source>
        <dbReference type="EMBL" id="OAX40103.1"/>
    </source>
</evidence>
<proteinExistence type="predicted"/>
<evidence type="ECO:0000256" key="1">
    <source>
        <dbReference type="SAM" id="MobiDB-lite"/>
    </source>
</evidence>
<feature type="region of interest" description="Disordered" evidence="1">
    <location>
        <begin position="138"/>
        <end position="157"/>
    </location>
</feature>
<name>A0A1B7N5J0_9AGAM</name>
<feature type="compositionally biased region" description="Basic and acidic residues" evidence="1">
    <location>
        <begin position="60"/>
        <end position="69"/>
    </location>
</feature>
<keyword evidence="3" id="KW-1185">Reference proteome</keyword>